<dbReference type="SUPFAM" id="SSF56300">
    <property type="entry name" value="Metallo-dependent phosphatases"/>
    <property type="match status" value="1"/>
</dbReference>
<dbReference type="Gene3D" id="3.60.21.10">
    <property type="match status" value="1"/>
</dbReference>
<evidence type="ECO:0000256" key="2">
    <source>
        <dbReference type="SAM" id="MobiDB-lite"/>
    </source>
</evidence>
<dbReference type="PANTHER" id="PTHR33393">
    <property type="entry name" value="POLYGLUTAMINE SYNTHESIS ACCESSORY PROTEIN RV0574C-RELATED"/>
    <property type="match status" value="1"/>
</dbReference>
<dbReference type="InterPro" id="IPR052169">
    <property type="entry name" value="CW_Biosynth-Accessory"/>
</dbReference>
<dbReference type="Proteomes" id="UP001162891">
    <property type="component" value="Chromosome"/>
</dbReference>
<dbReference type="CDD" id="cd07381">
    <property type="entry name" value="MPP_CapA"/>
    <property type="match status" value="1"/>
</dbReference>
<dbReference type="PANTHER" id="PTHR33393:SF11">
    <property type="entry name" value="POLYGLUTAMINE SYNTHESIS ACCESSORY PROTEIN RV0574C-RELATED"/>
    <property type="match status" value="1"/>
</dbReference>
<name>A0ABN6MTU3_9BACT</name>
<feature type="compositionally biased region" description="Low complexity" evidence="2">
    <location>
        <begin position="45"/>
        <end position="54"/>
    </location>
</feature>
<comment type="similarity">
    <text evidence="1">Belongs to the CapA family.</text>
</comment>
<sequence length="401" mass="40831">MTKTTTLLLLAALAAGCAHATGGRAGEGTDGARSTGAVRSGDANAPAAEGAPVARPEPRPTPVPALPVTFAAVGDVMLGSTFPDETGGQLPPDDGRALLVEVTPILAAADVTFGNLEGPLLDGGTSEKCKGSKSGRCYAFRVPTRYGELLQAAGFDVVSLANNHMGDFGDDGRRSTREALDRVGIRYSGAPGEVARLEVRGTRIAVVAFSVSAGTNDLTDIPGAVALVQALAKEADLVVVSMHGGAEGADYQHVPAGVETFYGESRGDLRAFTHAVVDAGAALVLGHGPHVVRGLEVYRGRLIVYSLGNFATYGGMNLNGPNGLTAVLEARLARDGTFLGGRLHPARQERPGGPRLDPAGTVIPIARQLSREDFGAAAVEISDDGTLAPPPPAAPAAAPGA</sequence>
<dbReference type="InterPro" id="IPR029052">
    <property type="entry name" value="Metallo-depent_PP-like"/>
</dbReference>
<feature type="signal peptide" evidence="3">
    <location>
        <begin position="1"/>
        <end position="20"/>
    </location>
</feature>
<evidence type="ECO:0000313" key="5">
    <source>
        <dbReference type="EMBL" id="BDG04399.1"/>
    </source>
</evidence>
<evidence type="ECO:0000256" key="1">
    <source>
        <dbReference type="ARBA" id="ARBA00005662"/>
    </source>
</evidence>
<feature type="chain" id="PRO_5046807128" evidence="3">
    <location>
        <begin position="21"/>
        <end position="401"/>
    </location>
</feature>
<proteinExistence type="inferred from homology"/>
<dbReference type="EMBL" id="AP025591">
    <property type="protein sequence ID" value="BDG04399.1"/>
    <property type="molecule type" value="Genomic_DNA"/>
</dbReference>
<evidence type="ECO:0000256" key="3">
    <source>
        <dbReference type="SAM" id="SignalP"/>
    </source>
</evidence>
<feature type="domain" description="Capsule synthesis protein CapA" evidence="4">
    <location>
        <begin position="69"/>
        <end position="314"/>
    </location>
</feature>
<protein>
    <submittedName>
        <fullName evidence="5">Metallophosphatase</fullName>
    </submittedName>
</protein>
<dbReference type="RefSeq" id="WP_248352761.1">
    <property type="nucleotide sequence ID" value="NZ_AP025591.1"/>
</dbReference>
<dbReference type="InterPro" id="IPR019079">
    <property type="entry name" value="Capsule_synth_CapA"/>
</dbReference>
<keyword evidence="6" id="KW-1185">Reference proteome</keyword>
<dbReference type="SMART" id="SM00854">
    <property type="entry name" value="PGA_cap"/>
    <property type="match status" value="1"/>
</dbReference>
<organism evidence="5 6">
    <name type="scientific">Anaeromyxobacter oryzae</name>
    <dbReference type="NCBI Taxonomy" id="2918170"/>
    <lineage>
        <taxon>Bacteria</taxon>
        <taxon>Pseudomonadati</taxon>
        <taxon>Myxococcota</taxon>
        <taxon>Myxococcia</taxon>
        <taxon>Myxococcales</taxon>
        <taxon>Cystobacterineae</taxon>
        <taxon>Anaeromyxobacteraceae</taxon>
        <taxon>Anaeromyxobacter</taxon>
    </lineage>
</organism>
<feature type="region of interest" description="Disordered" evidence="2">
    <location>
        <begin position="380"/>
        <end position="401"/>
    </location>
</feature>
<evidence type="ECO:0000313" key="6">
    <source>
        <dbReference type="Proteomes" id="UP001162891"/>
    </source>
</evidence>
<reference evidence="6" key="1">
    <citation type="journal article" date="2022" name="Int. J. Syst. Evol. Microbiol.">
        <title>Anaeromyxobacter oryzae sp. nov., Anaeromyxobacter diazotrophicus sp. nov. and Anaeromyxobacter paludicola sp. nov., isolated from paddy soils.</title>
        <authorList>
            <person name="Itoh H."/>
            <person name="Xu Z."/>
            <person name="Mise K."/>
            <person name="Masuda Y."/>
            <person name="Ushijima N."/>
            <person name="Hayakawa C."/>
            <person name="Shiratori Y."/>
            <person name="Senoo K."/>
        </authorList>
    </citation>
    <scope>NUCLEOTIDE SEQUENCE [LARGE SCALE GENOMIC DNA]</scope>
    <source>
        <strain evidence="6">Red232</strain>
    </source>
</reference>
<feature type="region of interest" description="Disordered" evidence="2">
    <location>
        <begin position="21"/>
        <end position="63"/>
    </location>
</feature>
<accession>A0ABN6MTU3</accession>
<dbReference type="Pfam" id="PF09587">
    <property type="entry name" value="PGA_cap"/>
    <property type="match status" value="1"/>
</dbReference>
<gene>
    <name evidence="5" type="ORF">AMOR_33950</name>
</gene>
<keyword evidence="3" id="KW-0732">Signal</keyword>
<dbReference type="PROSITE" id="PS51257">
    <property type="entry name" value="PROKAR_LIPOPROTEIN"/>
    <property type="match status" value="1"/>
</dbReference>
<evidence type="ECO:0000259" key="4">
    <source>
        <dbReference type="SMART" id="SM00854"/>
    </source>
</evidence>